<dbReference type="Proteomes" id="UP001050691">
    <property type="component" value="Unassembled WGS sequence"/>
</dbReference>
<protein>
    <recommendedName>
        <fullName evidence="1">CID domain-containing protein</fullName>
    </recommendedName>
</protein>
<dbReference type="GO" id="GO:0045943">
    <property type="term" value="P:positive regulation of transcription by RNA polymerase I"/>
    <property type="evidence" value="ECO:0007669"/>
    <property type="project" value="TreeGrafter"/>
</dbReference>
<dbReference type="InterPro" id="IPR024638">
    <property type="entry name" value="Ctk3_N"/>
</dbReference>
<dbReference type="PANTHER" id="PTHR28291">
    <property type="entry name" value="CTD KINASE SUBUNIT GAMMA"/>
    <property type="match status" value="1"/>
</dbReference>
<dbReference type="InterPro" id="IPR006569">
    <property type="entry name" value="CID_dom"/>
</dbReference>
<organism evidence="2 3">
    <name type="scientific">Clathrus columnatus</name>
    <dbReference type="NCBI Taxonomy" id="1419009"/>
    <lineage>
        <taxon>Eukaryota</taxon>
        <taxon>Fungi</taxon>
        <taxon>Dikarya</taxon>
        <taxon>Basidiomycota</taxon>
        <taxon>Agaricomycotina</taxon>
        <taxon>Agaricomycetes</taxon>
        <taxon>Phallomycetidae</taxon>
        <taxon>Phallales</taxon>
        <taxon>Clathraceae</taxon>
        <taxon>Clathrus</taxon>
    </lineage>
</organism>
<dbReference type="InterPro" id="IPR024637">
    <property type="entry name" value="Ctk3_C"/>
</dbReference>
<dbReference type="Pfam" id="PF12350">
    <property type="entry name" value="CTK3_C"/>
    <property type="match status" value="1"/>
</dbReference>
<dbReference type="InterPro" id="IPR042326">
    <property type="entry name" value="Ctk3"/>
</dbReference>
<dbReference type="PROSITE" id="PS51391">
    <property type="entry name" value="CID"/>
    <property type="match status" value="1"/>
</dbReference>
<comment type="caution">
    <text evidence="2">The sequence shown here is derived from an EMBL/GenBank/DDBJ whole genome shotgun (WGS) entry which is preliminary data.</text>
</comment>
<evidence type="ECO:0000259" key="1">
    <source>
        <dbReference type="PROSITE" id="PS51391"/>
    </source>
</evidence>
<dbReference type="AlphaFoldDB" id="A0AAV5A6Q9"/>
<dbReference type="GO" id="GO:0032786">
    <property type="term" value="P:positive regulation of DNA-templated transcription, elongation"/>
    <property type="evidence" value="ECO:0007669"/>
    <property type="project" value="InterPro"/>
</dbReference>
<evidence type="ECO:0000313" key="2">
    <source>
        <dbReference type="EMBL" id="GJJ08424.1"/>
    </source>
</evidence>
<dbReference type="EMBL" id="BPWL01000003">
    <property type="protein sequence ID" value="GJJ08424.1"/>
    <property type="molecule type" value="Genomic_DNA"/>
</dbReference>
<gene>
    <name evidence="2" type="ORF">Clacol_002640</name>
</gene>
<dbReference type="GO" id="GO:0070692">
    <property type="term" value="C:CTDK-1 complex"/>
    <property type="evidence" value="ECO:0007669"/>
    <property type="project" value="InterPro"/>
</dbReference>
<reference evidence="2" key="1">
    <citation type="submission" date="2021-10" db="EMBL/GenBank/DDBJ databases">
        <title>De novo Genome Assembly of Clathrus columnatus (Basidiomycota, Fungi) Using Illumina and Nanopore Sequence Data.</title>
        <authorList>
            <person name="Ogiso-Tanaka E."/>
            <person name="Itagaki H."/>
            <person name="Hosoya T."/>
            <person name="Hosaka K."/>
        </authorList>
    </citation>
    <scope>NUCLEOTIDE SEQUENCE</scope>
    <source>
        <strain evidence="2">MO-923</strain>
    </source>
</reference>
<dbReference type="Pfam" id="PF12243">
    <property type="entry name" value="CTK3"/>
    <property type="match status" value="1"/>
</dbReference>
<sequence>MDPFEGSINTKINILYMLDSLCEASLASGKQMNPSNNLYVNYVAKDLQKIIDLVVPDGRTGLLNLMSTTQVLESWRKKRIIDPSVVNEVLASLNDRKVRIHDLPIANEHFPIQEAQKRIEEDRERHKRLRERRWVQPAMNAFPLRLASFYPLTTPVSTSTGIDEEMSNNLGKENNNQSSIDVEFENAWETTSNWNEDDDEAVQEENALCFSESTSIANASLIGGNSNQHELMET</sequence>
<dbReference type="PANTHER" id="PTHR28291:SF1">
    <property type="entry name" value="CTD KINASE SUBUNIT GAMMA"/>
    <property type="match status" value="1"/>
</dbReference>
<evidence type="ECO:0000313" key="3">
    <source>
        <dbReference type="Proteomes" id="UP001050691"/>
    </source>
</evidence>
<feature type="domain" description="CID" evidence="1">
    <location>
        <begin position="1"/>
        <end position="97"/>
    </location>
</feature>
<proteinExistence type="predicted"/>
<dbReference type="Gene3D" id="1.25.40.90">
    <property type="match status" value="1"/>
</dbReference>
<dbReference type="InterPro" id="IPR008942">
    <property type="entry name" value="ENTH_VHS"/>
</dbReference>
<name>A0AAV5A6Q9_9AGAM</name>
<accession>A0AAV5A6Q9</accession>
<keyword evidence="3" id="KW-1185">Reference proteome</keyword>